<dbReference type="SMART" id="SM00614">
    <property type="entry name" value="ZnF_BED"/>
    <property type="match status" value="1"/>
</dbReference>
<dbReference type="SUPFAM" id="SSF53098">
    <property type="entry name" value="Ribonuclease H-like"/>
    <property type="match status" value="1"/>
</dbReference>
<reference evidence="10 11" key="1">
    <citation type="submission" date="2021-06" db="EMBL/GenBank/DDBJ databases">
        <authorList>
            <person name="Kallberg Y."/>
            <person name="Tangrot J."/>
            <person name="Rosling A."/>
        </authorList>
    </citation>
    <scope>NUCLEOTIDE SEQUENCE [LARGE SCALE GENOMIC DNA]</scope>
    <source>
        <strain evidence="10 11">120-4 pot B 10/14</strain>
    </source>
</reference>
<keyword evidence="7" id="KW-0539">Nucleus</keyword>
<dbReference type="InterPro" id="IPR036236">
    <property type="entry name" value="Znf_C2H2_sf"/>
</dbReference>
<keyword evidence="4" id="KW-0862">Zinc</keyword>
<dbReference type="SUPFAM" id="SSF57667">
    <property type="entry name" value="beta-beta-alpha zinc fingers"/>
    <property type="match status" value="1"/>
</dbReference>
<dbReference type="Pfam" id="PF02892">
    <property type="entry name" value="zf-BED"/>
    <property type="match status" value="1"/>
</dbReference>
<evidence type="ECO:0000256" key="5">
    <source>
        <dbReference type="ARBA" id="ARBA00023015"/>
    </source>
</evidence>
<sequence length="336" mass="38128">MASTSGTSSSSRRMDTTSFGSNDSFSRNKKRTNQKSTTNSYSQDSFVWSFFKLVEYEEEDEIVTKVQCDIEGCNVKYTWHNSTSNLINHLRDVHHITKMSLENKKIEELKKPIQQKLETVISKPYSKLIQQKLTQNIVKFFLLCTLPLFLIENENFRTFLNTFDPRYKPPCINTLEHEIPDAAFYTAQTIKYMINTQADIIALTFDLWTSRAHNSYLGITCHWISDEFKMYDLTLSVTEMGEYKTASNIVSTIEPILEEFGISGGKLVSITTDNGSNVKAAVTQLSEKISPLKPQGLLHLVLTQPTPLHSINNPTDSSNVILVIEAVSERVSAEKT</sequence>
<evidence type="ECO:0000313" key="11">
    <source>
        <dbReference type="Proteomes" id="UP000789901"/>
    </source>
</evidence>
<protein>
    <submittedName>
        <fullName evidence="10">21387_t:CDS:1</fullName>
    </submittedName>
</protein>
<proteinExistence type="predicted"/>
<keyword evidence="3" id="KW-0863">Zinc-finger</keyword>
<dbReference type="InterPro" id="IPR052035">
    <property type="entry name" value="ZnF_BED_domain_contain"/>
</dbReference>
<evidence type="ECO:0000256" key="4">
    <source>
        <dbReference type="ARBA" id="ARBA00022833"/>
    </source>
</evidence>
<dbReference type="EMBL" id="CAJVQB010003331">
    <property type="protein sequence ID" value="CAG8605055.1"/>
    <property type="molecule type" value="Genomic_DNA"/>
</dbReference>
<evidence type="ECO:0000256" key="1">
    <source>
        <dbReference type="ARBA" id="ARBA00004123"/>
    </source>
</evidence>
<dbReference type="InterPro" id="IPR012337">
    <property type="entry name" value="RNaseH-like_sf"/>
</dbReference>
<keyword evidence="5" id="KW-0805">Transcription regulation</keyword>
<name>A0ABN7UIF8_GIGMA</name>
<feature type="domain" description="BED-type" evidence="9">
    <location>
        <begin position="47"/>
        <end position="94"/>
    </location>
</feature>
<evidence type="ECO:0000259" key="9">
    <source>
        <dbReference type="Pfam" id="PF02892"/>
    </source>
</evidence>
<comment type="subcellular location">
    <subcellularLocation>
        <location evidence="1">Nucleus</location>
    </subcellularLocation>
</comment>
<keyword evidence="11" id="KW-1185">Reference proteome</keyword>
<feature type="compositionally biased region" description="Low complexity" evidence="8">
    <location>
        <begin position="1"/>
        <end position="11"/>
    </location>
</feature>
<keyword evidence="6" id="KW-0804">Transcription</keyword>
<gene>
    <name evidence="10" type="ORF">GMARGA_LOCUS7074</name>
</gene>
<comment type="caution">
    <text evidence="10">The sequence shown here is derived from an EMBL/GenBank/DDBJ whole genome shotgun (WGS) entry which is preliminary data.</text>
</comment>
<accession>A0ABN7UIF8</accession>
<dbReference type="PANTHER" id="PTHR46481:SF10">
    <property type="entry name" value="ZINC FINGER BED DOMAIN-CONTAINING PROTEIN 39"/>
    <property type="match status" value="1"/>
</dbReference>
<dbReference type="PANTHER" id="PTHR46481">
    <property type="entry name" value="ZINC FINGER BED DOMAIN-CONTAINING PROTEIN 4"/>
    <property type="match status" value="1"/>
</dbReference>
<feature type="region of interest" description="Disordered" evidence="8">
    <location>
        <begin position="1"/>
        <end position="39"/>
    </location>
</feature>
<dbReference type="Proteomes" id="UP000789901">
    <property type="component" value="Unassembled WGS sequence"/>
</dbReference>
<keyword evidence="2" id="KW-0479">Metal-binding</keyword>
<evidence type="ECO:0000256" key="8">
    <source>
        <dbReference type="SAM" id="MobiDB-lite"/>
    </source>
</evidence>
<evidence type="ECO:0000256" key="7">
    <source>
        <dbReference type="ARBA" id="ARBA00023242"/>
    </source>
</evidence>
<evidence type="ECO:0000256" key="3">
    <source>
        <dbReference type="ARBA" id="ARBA00022771"/>
    </source>
</evidence>
<evidence type="ECO:0000256" key="6">
    <source>
        <dbReference type="ARBA" id="ARBA00023163"/>
    </source>
</evidence>
<evidence type="ECO:0000256" key="2">
    <source>
        <dbReference type="ARBA" id="ARBA00022723"/>
    </source>
</evidence>
<evidence type="ECO:0000313" key="10">
    <source>
        <dbReference type="EMBL" id="CAG8605055.1"/>
    </source>
</evidence>
<organism evidence="10 11">
    <name type="scientific">Gigaspora margarita</name>
    <dbReference type="NCBI Taxonomy" id="4874"/>
    <lineage>
        <taxon>Eukaryota</taxon>
        <taxon>Fungi</taxon>
        <taxon>Fungi incertae sedis</taxon>
        <taxon>Mucoromycota</taxon>
        <taxon>Glomeromycotina</taxon>
        <taxon>Glomeromycetes</taxon>
        <taxon>Diversisporales</taxon>
        <taxon>Gigasporaceae</taxon>
        <taxon>Gigaspora</taxon>
    </lineage>
</organism>
<dbReference type="InterPro" id="IPR003656">
    <property type="entry name" value="Znf_BED"/>
</dbReference>